<evidence type="ECO:0000256" key="1">
    <source>
        <dbReference type="ARBA" id="ARBA00001298"/>
    </source>
</evidence>
<keyword evidence="5" id="KW-0413">Isomerase</keyword>
<keyword evidence="7" id="KW-1185">Reference proteome</keyword>
<dbReference type="Proteomes" id="UP001500426">
    <property type="component" value="Unassembled WGS sequence"/>
</dbReference>
<gene>
    <name evidence="6" type="primary">rfbC</name>
    <name evidence="6" type="ORF">GCM10022388_16530</name>
</gene>
<evidence type="ECO:0000256" key="4">
    <source>
        <dbReference type="ARBA" id="ARBA00019595"/>
    </source>
</evidence>
<reference evidence="7" key="1">
    <citation type="journal article" date="2019" name="Int. J. Syst. Evol. Microbiol.">
        <title>The Global Catalogue of Microorganisms (GCM) 10K type strain sequencing project: providing services to taxonomists for standard genome sequencing and annotation.</title>
        <authorList>
            <consortium name="The Broad Institute Genomics Platform"/>
            <consortium name="The Broad Institute Genome Sequencing Center for Infectious Disease"/>
            <person name="Wu L."/>
            <person name="Ma J."/>
        </authorList>
    </citation>
    <scope>NUCLEOTIDE SEQUENCE [LARGE SCALE GENOMIC DNA]</scope>
    <source>
        <strain evidence="7">JCM 17068</strain>
    </source>
</reference>
<evidence type="ECO:0000256" key="5">
    <source>
        <dbReference type="RuleBase" id="RU364069"/>
    </source>
</evidence>
<protein>
    <recommendedName>
        <fullName evidence="4 5">dTDP-4-dehydrorhamnose 3,5-epimerase</fullName>
        <ecNumber evidence="3 5">5.1.3.13</ecNumber>
    </recommendedName>
    <alternativeName>
        <fullName evidence="5">Thymidine diphospho-4-keto-rhamnose 3,5-epimerase</fullName>
    </alternativeName>
</protein>
<evidence type="ECO:0000256" key="2">
    <source>
        <dbReference type="ARBA" id="ARBA00001997"/>
    </source>
</evidence>
<evidence type="ECO:0000256" key="3">
    <source>
        <dbReference type="ARBA" id="ARBA00012098"/>
    </source>
</evidence>
<accession>A0ABP7USQ8</accession>
<comment type="catalytic activity">
    <reaction evidence="1 5">
        <text>dTDP-4-dehydro-6-deoxy-alpha-D-glucose = dTDP-4-dehydro-beta-L-rhamnose</text>
        <dbReference type="Rhea" id="RHEA:16969"/>
        <dbReference type="ChEBI" id="CHEBI:57649"/>
        <dbReference type="ChEBI" id="CHEBI:62830"/>
        <dbReference type="EC" id="5.1.3.13"/>
    </reaction>
</comment>
<dbReference type="InterPro" id="IPR014710">
    <property type="entry name" value="RmlC-like_jellyroll"/>
</dbReference>
<dbReference type="Gene3D" id="2.60.120.10">
    <property type="entry name" value="Jelly Rolls"/>
    <property type="match status" value="1"/>
</dbReference>
<dbReference type="EC" id="5.1.3.13" evidence="3 5"/>
<dbReference type="RefSeq" id="WP_345093455.1">
    <property type="nucleotide sequence ID" value="NZ_BAABCS010000016.1"/>
</dbReference>
<sequence length="183" mass="21137">MIFTETKLKGCFIIEPKIINDERGYFMESFNEQTFEKGTGERVHFVQDNQSYSSRGVLRGLHYQTGEHAQAKLVRVLNGEVLDVAVDIRPNSETFGQHIAILLSGDNQKQFFIPRGFAHGFLVLSEKANFFYKCDNFYNKESEGGIKYNDSDINIDWQFDVDELIISEKDQQLPNLKIAKKVW</sequence>
<dbReference type="CDD" id="cd00438">
    <property type="entry name" value="cupin_RmlC"/>
    <property type="match status" value="1"/>
</dbReference>
<dbReference type="InterPro" id="IPR000888">
    <property type="entry name" value="RmlC-like"/>
</dbReference>
<evidence type="ECO:0000313" key="6">
    <source>
        <dbReference type="EMBL" id="GAA4051095.1"/>
    </source>
</evidence>
<comment type="function">
    <text evidence="2 5">Catalyzes the epimerization of the C3' and C5'positions of dTDP-6-deoxy-D-xylo-4-hexulose, forming dTDP-6-deoxy-L-lyxo-4-hexulose.</text>
</comment>
<comment type="subunit">
    <text evidence="5">Homodimer.</text>
</comment>
<organism evidence="6 7">
    <name type="scientific">Flavobacterium chungnamense</name>
    <dbReference type="NCBI Taxonomy" id="706182"/>
    <lineage>
        <taxon>Bacteria</taxon>
        <taxon>Pseudomonadati</taxon>
        <taxon>Bacteroidota</taxon>
        <taxon>Flavobacteriia</taxon>
        <taxon>Flavobacteriales</taxon>
        <taxon>Flavobacteriaceae</taxon>
        <taxon>Flavobacterium</taxon>
    </lineage>
</organism>
<comment type="caution">
    <text evidence="6">The sequence shown here is derived from an EMBL/GenBank/DDBJ whole genome shotgun (WGS) entry which is preliminary data.</text>
</comment>
<dbReference type="SUPFAM" id="SSF51182">
    <property type="entry name" value="RmlC-like cupins"/>
    <property type="match status" value="1"/>
</dbReference>
<evidence type="ECO:0000313" key="7">
    <source>
        <dbReference type="Proteomes" id="UP001500426"/>
    </source>
</evidence>
<dbReference type="EMBL" id="BAABCS010000016">
    <property type="protein sequence ID" value="GAA4051095.1"/>
    <property type="molecule type" value="Genomic_DNA"/>
</dbReference>
<comment type="pathway">
    <text evidence="5">Carbohydrate biosynthesis; dTDP-L-rhamnose biosynthesis.</text>
</comment>
<dbReference type="InterPro" id="IPR011051">
    <property type="entry name" value="RmlC_Cupin_sf"/>
</dbReference>
<dbReference type="PANTHER" id="PTHR21047:SF2">
    <property type="entry name" value="THYMIDINE DIPHOSPHO-4-KETO-RHAMNOSE 3,5-EPIMERASE"/>
    <property type="match status" value="1"/>
</dbReference>
<proteinExistence type="inferred from homology"/>
<dbReference type="PANTHER" id="PTHR21047">
    <property type="entry name" value="DTDP-6-DEOXY-D-GLUCOSE-3,5 EPIMERASE"/>
    <property type="match status" value="1"/>
</dbReference>
<dbReference type="Pfam" id="PF00908">
    <property type="entry name" value="dTDP_sugar_isom"/>
    <property type="match status" value="1"/>
</dbReference>
<name>A0ABP7USQ8_9FLAO</name>
<dbReference type="NCBIfam" id="TIGR01221">
    <property type="entry name" value="rmlC"/>
    <property type="match status" value="1"/>
</dbReference>
<comment type="similarity">
    <text evidence="5">Belongs to the dTDP-4-dehydrorhamnose 3,5-epimerase family.</text>
</comment>